<name>A0A847USC1_HALAR</name>
<feature type="compositionally biased region" description="Basic and acidic residues" evidence="1">
    <location>
        <begin position="1"/>
        <end position="10"/>
    </location>
</feature>
<dbReference type="Proteomes" id="UP000641625">
    <property type="component" value="Unassembled WGS sequence"/>
</dbReference>
<evidence type="ECO:0000256" key="1">
    <source>
        <dbReference type="SAM" id="MobiDB-lite"/>
    </source>
</evidence>
<organism evidence="2 3">
    <name type="scientific">Haloarcula argentinensis</name>
    <dbReference type="NCBI Taxonomy" id="43776"/>
    <lineage>
        <taxon>Archaea</taxon>
        <taxon>Methanobacteriati</taxon>
        <taxon>Methanobacteriota</taxon>
        <taxon>Stenosarchaea group</taxon>
        <taxon>Halobacteria</taxon>
        <taxon>Halobacteriales</taxon>
        <taxon>Haloarculaceae</taxon>
        <taxon>Haloarcula</taxon>
    </lineage>
</organism>
<evidence type="ECO:0000313" key="2">
    <source>
        <dbReference type="EMBL" id="NLV15274.1"/>
    </source>
</evidence>
<gene>
    <name evidence="2" type="ORF">GOC77_18590</name>
</gene>
<dbReference type="AlphaFoldDB" id="A0A847USC1"/>
<feature type="region of interest" description="Disordered" evidence="1">
    <location>
        <begin position="1"/>
        <end position="40"/>
    </location>
</feature>
<dbReference type="RefSeq" id="WP_170098623.1">
    <property type="nucleotide sequence ID" value="NZ_WOWA01000011.1"/>
</dbReference>
<sequence>MATAGRESRDCPATGLLSPFRGPRDAAATAQRPPVRRRDDDAISTGALGLLASLLGKPWLVDVRDLWIDTSISLGYIESKSTIPALGLQIADRIAVMTETLGNSRRDLRRLAGGEDGDRSQRRRHRPIPSGSAAIETAGAMPSSVAVDETEISLSGLRFSPQ</sequence>
<feature type="compositionally biased region" description="Basic and acidic residues" evidence="1">
    <location>
        <begin position="107"/>
        <end position="120"/>
    </location>
</feature>
<dbReference type="EMBL" id="WOWA01000011">
    <property type="protein sequence ID" value="NLV15274.1"/>
    <property type="molecule type" value="Genomic_DNA"/>
</dbReference>
<reference evidence="2" key="1">
    <citation type="submission" date="2019-12" db="EMBL/GenBank/DDBJ databases">
        <title>Whole genome sequencing of Haloarcula argentinensis strain pws5.</title>
        <authorList>
            <person name="Verma D.K."/>
            <person name="Gopal K."/>
            <person name="Prasad E.S."/>
        </authorList>
    </citation>
    <scope>NUCLEOTIDE SEQUENCE</scope>
    <source>
        <strain evidence="2">Pws5</strain>
    </source>
</reference>
<accession>A0A847USC1</accession>
<comment type="caution">
    <text evidence="2">The sequence shown here is derived from an EMBL/GenBank/DDBJ whole genome shotgun (WGS) entry which is preliminary data.</text>
</comment>
<protein>
    <submittedName>
        <fullName evidence="2">Uncharacterized protein</fullName>
    </submittedName>
</protein>
<proteinExistence type="predicted"/>
<evidence type="ECO:0000313" key="3">
    <source>
        <dbReference type="Proteomes" id="UP000641625"/>
    </source>
</evidence>
<feature type="region of interest" description="Disordered" evidence="1">
    <location>
        <begin position="107"/>
        <end position="146"/>
    </location>
</feature>